<reference evidence="1" key="2">
    <citation type="journal article" date="2015" name="Data Brief">
        <title>Shoot transcriptome of the giant reed, Arundo donax.</title>
        <authorList>
            <person name="Barrero R.A."/>
            <person name="Guerrero F.D."/>
            <person name="Moolhuijzen P."/>
            <person name="Goolsby J.A."/>
            <person name="Tidwell J."/>
            <person name="Bellgard S.E."/>
            <person name="Bellgard M.I."/>
        </authorList>
    </citation>
    <scope>NUCLEOTIDE SEQUENCE</scope>
    <source>
        <tissue evidence="1">Shoot tissue taken approximately 20 cm above the soil surface</tissue>
    </source>
</reference>
<name>A0A0A9FEU5_ARUDO</name>
<reference evidence="1" key="1">
    <citation type="submission" date="2014-09" db="EMBL/GenBank/DDBJ databases">
        <authorList>
            <person name="Magalhaes I.L.F."/>
            <person name="Oliveira U."/>
            <person name="Santos F.R."/>
            <person name="Vidigal T.H.D.A."/>
            <person name="Brescovit A.D."/>
            <person name="Santos A.J."/>
        </authorList>
    </citation>
    <scope>NUCLEOTIDE SEQUENCE</scope>
    <source>
        <tissue evidence="1">Shoot tissue taken approximately 20 cm above the soil surface</tissue>
    </source>
</reference>
<accession>A0A0A9FEU5</accession>
<organism evidence="1">
    <name type="scientific">Arundo donax</name>
    <name type="common">Giant reed</name>
    <name type="synonym">Donax arundinaceus</name>
    <dbReference type="NCBI Taxonomy" id="35708"/>
    <lineage>
        <taxon>Eukaryota</taxon>
        <taxon>Viridiplantae</taxon>
        <taxon>Streptophyta</taxon>
        <taxon>Embryophyta</taxon>
        <taxon>Tracheophyta</taxon>
        <taxon>Spermatophyta</taxon>
        <taxon>Magnoliopsida</taxon>
        <taxon>Liliopsida</taxon>
        <taxon>Poales</taxon>
        <taxon>Poaceae</taxon>
        <taxon>PACMAD clade</taxon>
        <taxon>Arundinoideae</taxon>
        <taxon>Arundineae</taxon>
        <taxon>Arundo</taxon>
    </lineage>
</organism>
<protein>
    <submittedName>
        <fullName evidence="1">Uncharacterized protein</fullName>
    </submittedName>
</protein>
<proteinExistence type="predicted"/>
<sequence length="37" mass="4182">MDVNVRAVALQFLILSCIKIQKYISGKAYAETYMNVS</sequence>
<dbReference type="EMBL" id="GBRH01188142">
    <property type="protein sequence ID" value="JAE09754.1"/>
    <property type="molecule type" value="Transcribed_RNA"/>
</dbReference>
<dbReference type="PROSITE" id="PS51257">
    <property type="entry name" value="PROKAR_LIPOPROTEIN"/>
    <property type="match status" value="1"/>
</dbReference>
<dbReference type="AlphaFoldDB" id="A0A0A9FEU5"/>
<evidence type="ECO:0000313" key="1">
    <source>
        <dbReference type="EMBL" id="JAE09754.1"/>
    </source>
</evidence>